<dbReference type="Proteomes" id="UP000295804">
    <property type="component" value="Unassembled WGS sequence"/>
</dbReference>
<dbReference type="PANTHER" id="PTHR46889:SF4">
    <property type="entry name" value="TRANSPOSASE INSO FOR INSERTION SEQUENCE ELEMENT IS911B-RELATED"/>
    <property type="match status" value="1"/>
</dbReference>
<feature type="non-terminal residue" evidence="2">
    <location>
        <position position="1"/>
    </location>
</feature>
<gene>
    <name evidence="2" type="ORF">EDF87_102382</name>
</gene>
<evidence type="ECO:0000259" key="1">
    <source>
        <dbReference type="Pfam" id="PF13683"/>
    </source>
</evidence>
<organism evidence="2 3">
    <name type="scientific">Pseudomonas helmanticensis</name>
    <dbReference type="NCBI Taxonomy" id="1471381"/>
    <lineage>
        <taxon>Bacteria</taxon>
        <taxon>Pseudomonadati</taxon>
        <taxon>Pseudomonadota</taxon>
        <taxon>Gammaproteobacteria</taxon>
        <taxon>Pseudomonadales</taxon>
        <taxon>Pseudomonadaceae</taxon>
        <taxon>Pseudomonas</taxon>
    </lineage>
</organism>
<dbReference type="PANTHER" id="PTHR46889">
    <property type="entry name" value="TRANSPOSASE INSF FOR INSERTION SEQUENCE IS3B-RELATED"/>
    <property type="match status" value="1"/>
</dbReference>
<dbReference type="GO" id="GO:0003676">
    <property type="term" value="F:nucleic acid binding"/>
    <property type="evidence" value="ECO:0007669"/>
    <property type="project" value="InterPro"/>
</dbReference>
<dbReference type="EMBL" id="SOCQ01000002">
    <property type="protein sequence ID" value="TDV51871.1"/>
    <property type="molecule type" value="Genomic_DNA"/>
</dbReference>
<sequence length="67" mass="7892">RGNCWDNAPMERFFGSLKSEWIPKAGYRNEDEASTDVLRYLTHYYNRIRLHSHNGYRTPVDMEALAA</sequence>
<dbReference type="Pfam" id="PF13683">
    <property type="entry name" value="rve_3"/>
    <property type="match status" value="1"/>
</dbReference>
<dbReference type="InterPro" id="IPR012337">
    <property type="entry name" value="RNaseH-like_sf"/>
</dbReference>
<dbReference type="RefSeq" id="WP_166674944.1">
    <property type="nucleotide sequence ID" value="NZ_SOCQ01000002.1"/>
</dbReference>
<dbReference type="Gene3D" id="3.30.420.10">
    <property type="entry name" value="Ribonuclease H-like superfamily/Ribonuclease H"/>
    <property type="match status" value="1"/>
</dbReference>
<comment type="caution">
    <text evidence="2">The sequence shown here is derived from an EMBL/GenBank/DDBJ whole genome shotgun (WGS) entry which is preliminary data.</text>
</comment>
<accession>A0A4V3FTM0</accession>
<protein>
    <submittedName>
        <fullName evidence="2">Integrase-like protein</fullName>
    </submittedName>
</protein>
<dbReference type="AlphaFoldDB" id="A0A4V3FTM0"/>
<dbReference type="InterPro" id="IPR050900">
    <property type="entry name" value="Transposase_IS3/IS150/IS904"/>
</dbReference>
<evidence type="ECO:0000313" key="2">
    <source>
        <dbReference type="EMBL" id="TDV51871.1"/>
    </source>
</evidence>
<evidence type="ECO:0000313" key="3">
    <source>
        <dbReference type="Proteomes" id="UP000295804"/>
    </source>
</evidence>
<feature type="domain" description="Integrase catalytic" evidence="1">
    <location>
        <begin position="2"/>
        <end position="59"/>
    </location>
</feature>
<dbReference type="InterPro" id="IPR036397">
    <property type="entry name" value="RNaseH_sf"/>
</dbReference>
<proteinExistence type="predicted"/>
<dbReference type="GO" id="GO:0015074">
    <property type="term" value="P:DNA integration"/>
    <property type="evidence" value="ECO:0007669"/>
    <property type="project" value="InterPro"/>
</dbReference>
<dbReference type="InterPro" id="IPR001584">
    <property type="entry name" value="Integrase_cat-core"/>
</dbReference>
<dbReference type="SUPFAM" id="SSF53098">
    <property type="entry name" value="Ribonuclease H-like"/>
    <property type="match status" value="1"/>
</dbReference>
<reference evidence="2 3" key="1">
    <citation type="submission" date="2019-03" db="EMBL/GenBank/DDBJ databases">
        <title>Genomic analyses of the natural microbiome of Caenorhabditis elegans.</title>
        <authorList>
            <person name="Samuel B."/>
        </authorList>
    </citation>
    <scope>NUCLEOTIDE SEQUENCE [LARGE SCALE GENOMIC DNA]</scope>
    <source>
        <strain evidence="2 3">BIGb0525</strain>
    </source>
</reference>
<name>A0A4V3FTM0_9PSED</name>